<dbReference type="PROSITE" id="PS00108">
    <property type="entry name" value="PROTEIN_KINASE_ST"/>
    <property type="match status" value="1"/>
</dbReference>
<dbReference type="Pfam" id="PF00486">
    <property type="entry name" value="Trans_reg_C"/>
    <property type="match status" value="1"/>
</dbReference>
<feature type="coiled-coil region" evidence="7">
    <location>
        <begin position="402"/>
        <end position="429"/>
    </location>
</feature>
<dbReference type="RefSeq" id="WP_063670253.1">
    <property type="nucleotide sequence ID" value="NZ_CP014841.1"/>
</dbReference>
<evidence type="ECO:0000313" key="10">
    <source>
        <dbReference type="EMBL" id="AND67943.1"/>
    </source>
</evidence>
<evidence type="ECO:0000256" key="5">
    <source>
        <dbReference type="ARBA" id="ARBA00023125"/>
    </source>
</evidence>
<dbReference type="InterPro" id="IPR036388">
    <property type="entry name" value="WH-like_DNA-bd_sf"/>
</dbReference>
<dbReference type="GO" id="GO:0000160">
    <property type="term" value="P:phosphorelay signal transduction system"/>
    <property type="evidence" value="ECO:0007669"/>
    <property type="project" value="InterPro"/>
</dbReference>
<dbReference type="KEGG" id="dtx:ATSB10_04890"/>
<evidence type="ECO:0000256" key="3">
    <source>
        <dbReference type="ARBA" id="ARBA00022777"/>
    </source>
</evidence>
<dbReference type="Gene3D" id="1.10.510.10">
    <property type="entry name" value="Transferase(Phosphotransferase) domain 1"/>
    <property type="match status" value="1"/>
</dbReference>
<dbReference type="Pfam" id="PF00069">
    <property type="entry name" value="Pkinase"/>
    <property type="match status" value="1"/>
</dbReference>
<dbReference type="Gene3D" id="1.10.10.10">
    <property type="entry name" value="Winged helix-like DNA-binding domain superfamily/Winged helix DNA-binding domain"/>
    <property type="match status" value="1"/>
</dbReference>
<dbReference type="Proteomes" id="UP000077255">
    <property type="component" value="Chromosome"/>
</dbReference>
<evidence type="ECO:0000256" key="1">
    <source>
        <dbReference type="ARBA" id="ARBA00022679"/>
    </source>
</evidence>
<dbReference type="SMART" id="SM00862">
    <property type="entry name" value="Trans_reg_C"/>
    <property type="match status" value="1"/>
</dbReference>
<dbReference type="PROSITE" id="PS51755">
    <property type="entry name" value="OMPR_PHOB"/>
    <property type="match status" value="1"/>
</dbReference>
<evidence type="ECO:0000259" key="8">
    <source>
        <dbReference type="PROSITE" id="PS50011"/>
    </source>
</evidence>
<evidence type="ECO:0000256" key="6">
    <source>
        <dbReference type="PROSITE-ProRule" id="PRU01091"/>
    </source>
</evidence>
<dbReference type="PROSITE" id="PS50011">
    <property type="entry name" value="PROTEIN_KINASE_DOM"/>
    <property type="match status" value="1"/>
</dbReference>
<dbReference type="EMBL" id="CP014841">
    <property type="protein sequence ID" value="AND67943.1"/>
    <property type="molecule type" value="Genomic_DNA"/>
</dbReference>
<keyword evidence="5 6" id="KW-0238">DNA-binding</keyword>
<keyword evidence="2" id="KW-0547">Nucleotide-binding</keyword>
<dbReference type="GO" id="GO:0003677">
    <property type="term" value="F:DNA binding"/>
    <property type="evidence" value="ECO:0007669"/>
    <property type="project" value="UniProtKB-UniRule"/>
</dbReference>
<keyword evidence="11" id="KW-1185">Reference proteome</keyword>
<dbReference type="SUPFAM" id="SSF56112">
    <property type="entry name" value="Protein kinase-like (PK-like)"/>
    <property type="match status" value="1"/>
</dbReference>
<sequence length="913" mass="99057">MDTGTPTDEPPLYCYGFGNAQFDEARAELRVGGLAVELEQRPLQVLALLLRHADEVVTREELFDTVWAGRPTVDNVLANAVAKLRKALGPGEAARVVNVPRVGYRLVGPVQRTVAGRRLRSQLALRVGEPVPGRGHFRLREQLASAHGSEVWLARHDKTGEARVYKFATAGDRLAALKREATLYRVLHEGLGDRDDFVRVIDWNFEDAPFFLECAWAGVSLTHWAEDPAGLPALDGPARLAVFLQIADAVAAAHRVGVLHKDLKPSNVLVMPEGGGWRLRVGDFGSGRLMEPERLDQLGITALGLTVTQVLGDDASGTPLYLAPELLGGQAPTVQSDVYALGLILYQLWVGDLRRPLAPGWESAVDDELLREDIAAATAGDPALRLASVAELADRLRRRDLRRLEHARLREAEARAVRAERRLERSRARRPWIVAAVLLLMLGLGVSLWQYRRAGLARDEAQRQAAIANATNQFLNEDLLGAGIGGDSPAWYEKNPSLREILDAAAQRLDARYRKAPLLAASLHQTLGRAYRATGDFASASAQLGKAVELMQGAVGAGDDRVLLARYELAVMQAHLSHFDQATSELDRADRDAGVRRQTVSEIGLRSHLSRGDVEYQRMQVKAAYDNYQAAQTIQRILHPDDVPMAAHILLSLAGCDLRLGRAVDAERIARQVLGGAPFTRGRIGRAVLGMARSRLGDALRAQGRYAEAIPVVSQSLADFAAVQGPDGQGTISTLSTLGYLYSLSGDDRRALAIERDVYQRTLRRWGPDSQYTLVERLNLGTQEQDAGDLAAALADIRAAGQGLAATSGEHSPVLQAARVAEAGVLSALGQQAQALALIDQVDPVAYQTTTSDPGRAAVLSALRAQILWRMGRVGEARPRLRQALADMQRDGVAETEQAPFRALLAKGPGTAP</sequence>
<reference evidence="10 11" key="1">
    <citation type="submission" date="2016-02" db="EMBL/GenBank/DDBJ databases">
        <title>Complete genome sequencing and analysis of ATSB10, Dyella thiooxydans isolated from rhizosphere soil of sunflower (Helianthus annuus L.).</title>
        <authorList>
            <person name="Lee Y."/>
            <person name="Hwangbo K."/>
            <person name="Chung H."/>
            <person name="Yoo J."/>
            <person name="Kim K.Y."/>
            <person name="Sa T.M."/>
            <person name="Um Y."/>
            <person name="Madhaiyan M."/>
        </authorList>
    </citation>
    <scope>NUCLEOTIDE SEQUENCE [LARGE SCALE GENOMIC DNA]</scope>
    <source>
        <strain evidence="10 11">ATSB10</strain>
    </source>
</reference>
<name>A0A160MXF7_9GAMM</name>
<dbReference type="Pfam" id="PF13424">
    <property type="entry name" value="TPR_12"/>
    <property type="match status" value="1"/>
</dbReference>
<keyword evidence="3" id="KW-0418">Kinase</keyword>
<dbReference type="PANTHER" id="PTHR43289">
    <property type="entry name" value="MITOGEN-ACTIVATED PROTEIN KINASE KINASE KINASE 20-RELATED"/>
    <property type="match status" value="1"/>
</dbReference>
<dbReference type="SMART" id="SM00220">
    <property type="entry name" value="S_TKc"/>
    <property type="match status" value="1"/>
</dbReference>
<feature type="domain" description="Protein kinase" evidence="8">
    <location>
        <begin position="137"/>
        <end position="433"/>
    </location>
</feature>
<dbReference type="GO" id="GO:0005524">
    <property type="term" value="F:ATP binding"/>
    <property type="evidence" value="ECO:0007669"/>
    <property type="project" value="UniProtKB-KW"/>
</dbReference>
<dbReference type="GO" id="GO:0006355">
    <property type="term" value="P:regulation of DNA-templated transcription"/>
    <property type="evidence" value="ECO:0007669"/>
    <property type="project" value="InterPro"/>
</dbReference>
<evidence type="ECO:0000256" key="4">
    <source>
        <dbReference type="ARBA" id="ARBA00022840"/>
    </source>
</evidence>
<dbReference type="InterPro" id="IPR008271">
    <property type="entry name" value="Ser/Thr_kinase_AS"/>
</dbReference>
<dbReference type="InterPro" id="IPR011990">
    <property type="entry name" value="TPR-like_helical_dom_sf"/>
</dbReference>
<dbReference type="InterPro" id="IPR011009">
    <property type="entry name" value="Kinase-like_dom_sf"/>
</dbReference>
<dbReference type="InterPro" id="IPR016032">
    <property type="entry name" value="Sig_transdc_resp-reg_C-effctor"/>
</dbReference>
<dbReference type="SUPFAM" id="SSF46894">
    <property type="entry name" value="C-terminal effector domain of the bipartite response regulators"/>
    <property type="match status" value="1"/>
</dbReference>
<dbReference type="STRING" id="445710.ATSB10_04890"/>
<dbReference type="Gene3D" id="1.25.40.10">
    <property type="entry name" value="Tetratricopeptide repeat domain"/>
    <property type="match status" value="2"/>
</dbReference>
<dbReference type="PANTHER" id="PTHR43289:SF34">
    <property type="entry name" value="SERINE_THREONINE-PROTEIN KINASE YBDM-RELATED"/>
    <property type="match status" value="1"/>
</dbReference>
<dbReference type="SUPFAM" id="SSF48452">
    <property type="entry name" value="TPR-like"/>
    <property type="match status" value="4"/>
</dbReference>
<organism evidence="10 11">
    <name type="scientific">Dyella thiooxydans</name>
    <dbReference type="NCBI Taxonomy" id="445710"/>
    <lineage>
        <taxon>Bacteria</taxon>
        <taxon>Pseudomonadati</taxon>
        <taxon>Pseudomonadota</taxon>
        <taxon>Gammaproteobacteria</taxon>
        <taxon>Lysobacterales</taxon>
        <taxon>Rhodanobacteraceae</taxon>
        <taxon>Dyella</taxon>
    </lineage>
</organism>
<gene>
    <name evidence="10" type="ORF">ATSB10_04890</name>
</gene>
<feature type="DNA-binding region" description="OmpR/PhoB-type" evidence="6">
    <location>
        <begin position="10"/>
        <end position="108"/>
    </location>
</feature>
<dbReference type="CDD" id="cd00383">
    <property type="entry name" value="trans_reg_C"/>
    <property type="match status" value="1"/>
</dbReference>
<protein>
    <submittedName>
        <fullName evidence="10">Uncharacterized protein</fullName>
    </submittedName>
</protein>
<proteinExistence type="predicted"/>
<evidence type="ECO:0000259" key="9">
    <source>
        <dbReference type="PROSITE" id="PS51755"/>
    </source>
</evidence>
<dbReference type="OrthoDB" id="1971692at2"/>
<dbReference type="GO" id="GO:0004674">
    <property type="term" value="F:protein serine/threonine kinase activity"/>
    <property type="evidence" value="ECO:0007669"/>
    <property type="project" value="TreeGrafter"/>
</dbReference>
<dbReference type="InterPro" id="IPR001867">
    <property type="entry name" value="OmpR/PhoB-type_DNA-bd"/>
</dbReference>
<keyword evidence="1" id="KW-0808">Transferase</keyword>
<dbReference type="InterPro" id="IPR000719">
    <property type="entry name" value="Prot_kinase_dom"/>
</dbReference>
<keyword evidence="4" id="KW-0067">ATP-binding</keyword>
<dbReference type="PATRIC" id="fig|445710.3.peg.485"/>
<keyword evidence="7" id="KW-0175">Coiled coil</keyword>
<evidence type="ECO:0000256" key="2">
    <source>
        <dbReference type="ARBA" id="ARBA00022741"/>
    </source>
</evidence>
<evidence type="ECO:0000313" key="11">
    <source>
        <dbReference type="Proteomes" id="UP000077255"/>
    </source>
</evidence>
<dbReference type="AlphaFoldDB" id="A0A160MXF7"/>
<evidence type="ECO:0000256" key="7">
    <source>
        <dbReference type="SAM" id="Coils"/>
    </source>
</evidence>
<accession>A0A160MXF7</accession>
<feature type="domain" description="OmpR/PhoB-type" evidence="9">
    <location>
        <begin position="10"/>
        <end position="108"/>
    </location>
</feature>